<dbReference type="GO" id="GO:0031434">
    <property type="term" value="F:mitogen-activated protein kinase kinase binding"/>
    <property type="evidence" value="ECO:0007669"/>
    <property type="project" value="TreeGrafter"/>
</dbReference>
<dbReference type="PANTHER" id="PTHR22961:SF13">
    <property type="entry name" value="TRIBBLES"/>
    <property type="match status" value="1"/>
</dbReference>
<name>A0A7R8US31_HERIL</name>
<dbReference type="PROSITE" id="PS50011">
    <property type="entry name" value="PROTEIN_KINASE_DOM"/>
    <property type="match status" value="1"/>
</dbReference>
<dbReference type="SUPFAM" id="SSF56112">
    <property type="entry name" value="Protein kinase-like (PK-like)"/>
    <property type="match status" value="1"/>
</dbReference>
<dbReference type="FunFam" id="1.10.510.10:FF:000153">
    <property type="entry name" value="Tribbles homolog 2"/>
    <property type="match status" value="1"/>
</dbReference>
<evidence type="ECO:0000313" key="3">
    <source>
        <dbReference type="EMBL" id="CAD7085685.1"/>
    </source>
</evidence>
<dbReference type="GO" id="GO:0005634">
    <property type="term" value="C:nucleus"/>
    <property type="evidence" value="ECO:0007669"/>
    <property type="project" value="TreeGrafter"/>
</dbReference>
<dbReference type="Gene3D" id="3.30.200.20">
    <property type="entry name" value="Phosphorylase Kinase, domain 1"/>
    <property type="match status" value="1"/>
</dbReference>
<keyword evidence="4" id="KW-1185">Reference proteome</keyword>
<dbReference type="Gene3D" id="1.10.510.10">
    <property type="entry name" value="Transferase(Phosphotransferase) domain 1"/>
    <property type="match status" value="1"/>
</dbReference>
<dbReference type="Proteomes" id="UP000594454">
    <property type="component" value="Chromosome 3"/>
</dbReference>
<dbReference type="GO" id="GO:0004672">
    <property type="term" value="F:protein kinase activity"/>
    <property type="evidence" value="ECO:0007669"/>
    <property type="project" value="InterPro"/>
</dbReference>
<dbReference type="OrthoDB" id="410920at2759"/>
<gene>
    <name evidence="3" type="ORF">HERILL_LOCUS8510</name>
</gene>
<feature type="domain" description="Protein kinase" evidence="2">
    <location>
        <begin position="64"/>
        <end position="307"/>
    </location>
</feature>
<dbReference type="InterPro" id="IPR011009">
    <property type="entry name" value="Kinase-like_dom_sf"/>
</dbReference>
<dbReference type="InterPro" id="IPR000719">
    <property type="entry name" value="Prot_kinase_dom"/>
</dbReference>
<organism evidence="3 4">
    <name type="scientific">Hermetia illucens</name>
    <name type="common">Black soldier fly</name>
    <dbReference type="NCBI Taxonomy" id="343691"/>
    <lineage>
        <taxon>Eukaryota</taxon>
        <taxon>Metazoa</taxon>
        <taxon>Ecdysozoa</taxon>
        <taxon>Arthropoda</taxon>
        <taxon>Hexapoda</taxon>
        <taxon>Insecta</taxon>
        <taxon>Pterygota</taxon>
        <taxon>Neoptera</taxon>
        <taxon>Endopterygota</taxon>
        <taxon>Diptera</taxon>
        <taxon>Brachycera</taxon>
        <taxon>Stratiomyomorpha</taxon>
        <taxon>Stratiomyidae</taxon>
        <taxon>Hermetiinae</taxon>
        <taxon>Hermetia</taxon>
    </lineage>
</organism>
<accession>A0A7R8US31</accession>
<dbReference type="InParanoid" id="A0A7R8US31"/>
<evidence type="ECO:0000259" key="2">
    <source>
        <dbReference type="PROSITE" id="PS50011"/>
    </source>
</evidence>
<dbReference type="AlphaFoldDB" id="A0A7R8US31"/>
<dbReference type="Pfam" id="PF00069">
    <property type="entry name" value="Pkinase"/>
    <property type="match status" value="1"/>
</dbReference>
<dbReference type="GO" id="GO:0032436">
    <property type="term" value="P:positive regulation of proteasomal ubiquitin-dependent protein catabolic process"/>
    <property type="evidence" value="ECO:0007669"/>
    <property type="project" value="TreeGrafter"/>
</dbReference>
<comment type="similarity">
    <text evidence="1">Belongs to the protein kinase superfamily. CAMK Ser/Thr protein kinase family. Tribbles subfamily.</text>
</comment>
<dbReference type="PANTHER" id="PTHR22961">
    <property type="entry name" value="SER/THR PROTEIN KINASE-TRB"/>
    <property type="match status" value="1"/>
</dbReference>
<evidence type="ECO:0000256" key="1">
    <source>
        <dbReference type="ARBA" id="ARBA00038180"/>
    </source>
</evidence>
<proteinExistence type="inferred from homology"/>
<reference evidence="3 4" key="1">
    <citation type="submission" date="2020-11" db="EMBL/GenBank/DDBJ databases">
        <authorList>
            <person name="Wallbank WR R."/>
            <person name="Pardo Diaz C."/>
            <person name="Kozak K."/>
            <person name="Martin S."/>
            <person name="Jiggins C."/>
            <person name="Moest M."/>
            <person name="Warren A I."/>
            <person name="Generalovic N T."/>
            <person name="Byers J.R.P. K."/>
            <person name="Montejo-Kovacevich G."/>
            <person name="Yen C E."/>
        </authorList>
    </citation>
    <scope>NUCLEOTIDE SEQUENCE [LARGE SCALE GENOMIC DNA]</scope>
</reference>
<sequence>MSPRPECSGPINITHRFTANRVKKSHQATNRTENAVQLARNIEKKLNATRDAQVQRLPFLAQRFVFLHELGTGVFLCKDIKAKKRIMCRVFRSSCSDIVEAHFRLSSHPFINKLHGVIRRGDKTFVFSPMPYDDLLSYVRRTKTLSEQHARYLFRQICLIVKSCHENGIVLRDLKMRKFVFNDLRFKILKLELLMDAVVLKDPSDDLLREKRGCPVYVAPEILKPSETYYGKAADMWSLGVILYTMLVGRYPFNDQQHTRLFAKISRGEFSIPESLSPEARCMIRSLLIQDPQKRLTADDILHHPWMTCDMNSEASSKANLSPTDQCVPEFNA</sequence>
<dbReference type="EMBL" id="LR899011">
    <property type="protein sequence ID" value="CAD7085685.1"/>
    <property type="molecule type" value="Genomic_DNA"/>
</dbReference>
<evidence type="ECO:0000313" key="4">
    <source>
        <dbReference type="Proteomes" id="UP000594454"/>
    </source>
</evidence>
<dbReference type="OMA" id="GPPDCLS"/>
<protein>
    <recommendedName>
        <fullName evidence="2">Protein kinase domain-containing protein</fullName>
    </recommendedName>
</protein>
<dbReference type="InterPro" id="IPR024104">
    <property type="entry name" value="Tribbles/Ser_Thr_kinase_40"/>
</dbReference>
<dbReference type="GO" id="GO:0005524">
    <property type="term" value="F:ATP binding"/>
    <property type="evidence" value="ECO:0007669"/>
    <property type="project" value="InterPro"/>
</dbReference>